<dbReference type="KEGG" id="nmr:Nmar_0154"/>
<reference evidence="3 4" key="1">
    <citation type="journal article" date="2010" name="Proc. Natl. Acad. Sci. U.S.A.">
        <title>Nitrosopumilus maritimus genome reveals unique mechanisms for nitrification and autotrophy in globally distributed marine crenarchaea.</title>
        <authorList>
            <person name="Walker C.B."/>
            <person name="de la Torre J.R."/>
            <person name="Klotz M.G."/>
            <person name="Urakawa H."/>
            <person name="Pinel N."/>
            <person name="Arp D.J."/>
            <person name="Brochier-Armanet C."/>
            <person name="Chain P.S."/>
            <person name="Chan P.P."/>
            <person name="Gollabgir A."/>
            <person name="Hemp J."/>
            <person name="Hugler M."/>
            <person name="Karr E.A."/>
            <person name="Konneke M."/>
            <person name="Shin M."/>
            <person name="Lawton T.J."/>
            <person name="Lowe T."/>
            <person name="Martens-Habbena W."/>
            <person name="Sayavedra-Soto L.A."/>
            <person name="Lang D."/>
            <person name="Sievert S.M."/>
            <person name="Rosenzweig A.C."/>
            <person name="Manning G."/>
            <person name="Stahl D.A."/>
        </authorList>
    </citation>
    <scope>NUCLEOTIDE SEQUENCE [LARGE SCALE GENOMIC DNA]</scope>
    <source>
        <strain evidence="3 4">SCM1</strain>
    </source>
</reference>
<evidence type="ECO:0000259" key="1">
    <source>
        <dbReference type="Pfam" id="PF00884"/>
    </source>
</evidence>
<dbReference type="GO" id="GO:0015024">
    <property type="term" value="F:glucuronate-2-sulfatase activity"/>
    <property type="evidence" value="ECO:0000318"/>
    <property type="project" value="GO_Central"/>
</dbReference>
<dbReference type="PhylomeDB" id="A9A1T1"/>
<evidence type="ECO:0000313" key="4">
    <source>
        <dbReference type="Proteomes" id="UP000000792"/>
    </source>
</evidence>
<dbReference type="PANTHER" id="PTHR46615:SF1">
    <property type="entry name" value="ARYLSULFATASE K"/>
    <property type="match status" value="1"/>
</dbReference>
<dbReference type="PANTHER" id="PTHR46615">
    <property type="entry name" value="ARYLSULFATASE K"/>
    <property type="match status" value="1"/>
</dbReference>
<dbReference type="AlphaFoldDB" id="A9A1T1"/>
<dbReference type="SUPFAM" id="SSF53649">
    <property type="entry name" value="Alkaline phosphatase-like"/>
    <property type="match status" value="1"/>
</dbReference>
<organism evidence="3 4">
    <name type="scientific">Nitrosopumilus maritimus (strain SCM1)</name>
    <dbReference type="NCBI Taxonomy" id="436308"/>
    <lineage>
        <taxon>Archaea</taxon>
        <taxon>Nitrososphaerota</taxon>
        <taxon>Nitrososphaeria</taxon>
        <taxon>Nitrosopumilales</taxon>
        <taxon>Nitrosopumilaceae</taxon>
        <taxon>Nitrosopumilus</taxon>
    </lineage>
</organism>
<dbReference type="STRING" id="436308.Nmar_0154"/>
<dbReference type="GeneID" id="5774241"/>
<dbReference type="Pfam" id="PF16347">
    <property type="entry name" value="SGSH_C"/>
    <property type="match status" value="1"/>
</dbReference>
<feature type="domain" description="N-sulphoglucosamine sulphohydrolase C-terminal" evidence="2">
    <location>
        <begin position="289"/>
        <end position="422"/>
    </location>
</feature>
<dbReference type="Gene3D" id="3.40.720.10">
    <property type="entry name" value="Alkaline Phosphatase, subunit A"/>
    <property type="match status" value="2"/>
</dbReference>
<dbReference type="InterPro" id="IPR032506">
    <property type="entry name" value="SGSH_C"/>
</dbReference>
<dbReference type="OrthoDB" id="3164at2157"/>
<gene>
    <name evidence="3" type="ordered locus">Nmar_0154</name>
</gene>
<sequence>MKPNILFLVVDSLRSDKFYGESKTSITPNLDSLLENGVYFSQAISSVPSTSPSMGSIFTGLFPIKIGMGPESYEKLNPNVSTFIEHFKKNGYSTFATTSEINSFLGLTEDFDLTLQQTSHNNYFSLFSGLGEKITEKLRTMKKEPWFFYIHINDLHQPVIVPEKYSEEKFGITDYEKMLSAIDFWIGKFFEQIDFSKTLVVLTADHGEYVRSLQIDGKMINLESSSSEKTLWKLGNKIPNFLYGPKRKLSSILQKTRDKNRQKKIEELDLSEYEKRVLSMSRMSSGSHVFDDVLKVPLVFKGFPIKNPKLISQQVGLLDIFPTITDLIEIPKINAKIDGNSLYPLIQNEKIDEKPLFIQSMPSISDDNLILVGIRTNSFKYFREKNNKKKNKLFDLANDPLEEKDISSQKPEIVLKMEKILQEYLITENNFSPDSLQNDERKKVEDELKKLGYL</sequence>
<evidence type="ECO:0000259" key="2">
    <source>
        <dbReference type="Pfam" id="PF16347"/>
    </source>
</evidence>
<feature type="domain" description="Sulfatase N-terminal" evidence="1">
    <location>
        <begin position="3"/>
        <end position="256"/>
    </location>
</feature>
<keyword evidence="4" id="KW-1185">Reference proteome</keyword>
<dbReference type="GO" id="GO:0004065">
    <property type="term" value="F:arylsulfatase activity"/>
    <property type="evidence" value="ECO:0000318"/>
    <property type="project" value="GO_Central"/>
</dbReference>
<dbReference type="EnsemblBacteria" id="ABX12052">
    <property type="protein sequence ID" value="ABX12052"/>
    <property type="gene ID" value="Nmar_0154"/>
</dbReference>
<dbReference type="InterPro" id="IPR051849">
    <property type="entry name" value="GAG-degrading_sulfatase"/>
</dbReference>
<dbReference type="InterPro" id="IPR000917">
    <property type="entry name" value="Sulfatase_N"/>
</dbReference>
<evidence type="ECO:0000313" key="3">
    <source>
        <dbReference type="EMBL" id="ABX12052.1"/>
    </source>
</evidence>
<protein>
    <submittedName>
        <fullName evidence="3">Sulfatase</fullName>
    </submittedName>
</protein>
<dbReference type="RefSeq" id="WP_012214539.1">
    <property type="nucleotide sequence ID" value="NC_010085.1"/>
</dbReference>
<dbReference type="InterPro" id="IPR017850">
    <property type="entry name" value="Alkaline_phosphatase_core_sf"/>
</dbReference>
<dbReference type="Proteomes" id="UP000000792">
    <property type="component" value="Chromosome"/>
</dbReference>
<name>A9A1T1_NITMS</name>
<dbReference type="EMBL" id="CP000866">
    <property type="protein sequence ID" value="ABX12052.1"/>
    <property type="molecule type" value="Genomic_DNA"/>
</dbReference>
<proteinExistence type="predicted"/>
<dbReference type="HOGENOM" id="CLU_050480_0_0_2"/>
<dbReference type="eggNOG" id="arCOG02785">
    <property type="taxonomic scope" value="Archaea"/>
</dbReference>
<dbReference type="Pfam" id="PF00884">
    <property type="entry name" value="Sulfatase"/>
    <property type="match status" value="1"/>
</dbReference>
<dbReference type="InParanoid" id="A9A1T1"/>
<accession>A9A1T1</accession>